<keyword evidence="2" id="KW-0413">Isomerase</keyword>
<dbReference type="InterPro" id="IPR036237">
    <property type="entry name" value="Xyl_isomerase-like_sf"/>
</dbReference>
<dbReference type="InterPro" id="IPR013022">
    <property type="entry name" value="Xyl_isomerase-like_TIM-brl"/>
</dbReference>
<protein>
    <submittedName>
        <fullName evidence="2">Sugar phosphate isomerase</fullName>
    </submittedName>
</protein>
<dbReference type="EMBL" id="LFTY01000001">
    <property type="protein sequence ID" value="KMW60294.1"/>
    <property type="molecule type" value="Genomic_DNA"/>
</dbReference>
<dbReference type="PANTHER" id="PTHR12110:SF41">
    <property type="entry name" value="INOSOSE DEHYDRATASE"/>
    <property type="match status" value="1"/>
</dbReference>
<dbReference type="PANTHER" id="PTHR12110">
    <property type="entry name" value="HYDROXYPYRUVATE ISOMERASE"/>
    <property type="match status" value="1"/>
</dbReference>
<dbReference type="InterPro" id="IPR050312">
    <property type="entry name" value="IolE/XylAMocC-like"/>
</dbReference>
<evidence type="ECO:0000313" key="2">
    <source>
        <dbReference type="EMBL" id="KMW60294.1"/>
    </source>
</evidence>
<dbReference type="Proteomes" id="UP000037178">
    <property type="component" value="Unassembled WGS sequence"/>
</dbReference>
<evidence type="ECO:0000259" key="1">
    <source>
        <dbReference type="Pfam" id="PF01261"/>
    </source>
</evidence>
<dbReference type="PATRIC" id="fig|1675527.3.peg.499"/>
<dbReference type="RefSeq" id="WP_049641394.1">
    <property type="nucleotide sequence ID" value="NZ_LFTY01000001.1"/>
</dbReference>
<keyword evidence="3" id="KW-1185">Reference proteome</keyword>
<comment type="caution">
    <text evidence="2">The sequence shown here is derived from an EMBL/GenBank/DDBJ whole genome shotgun (WGS) entry which is preliminary data.</text>
</comment>
<reference evidence="2 3" key="1">
    <citation type="submission" date="2015-06" db="EMBL/GenBank/DDBJ databases">
        <title>Draft genome sequence of an Alphaproteobacteria species associated to the Mediterranean sponge Oscarella lobularis.</title>
        <authorList>
            <person name="Jourda C."/>
            <person name="Santini S."/>
            <person name="Claverie J.-M."/>
        </authorList>
    </citation>
    <scope>NUCLEOTIDE SEQUENCE [LARGE SCALE GENOMIC DNA]</scope>
    <source>
        <strain evidence="2">IGS</strain>
    </source>
</reference>
<organism evidence="2 3">
    <name type="scientific">Candidatus Rhodobacter oscarellae</name>
    <dbReference type="NCBI Taxonomy" id="1675527"/>
    <lineage>
        <taxon>Bacteria</taxon>
        <taxon>Pseudomonadati</taxon>
        <taxon>Pseudomonadota</taxon>
        <taxon>Alphaproteobacteria</taxon>
        <taxon>Rhodobacterales</taxon>
        <taxon>Rhodobacter group</taxon>
        <taxon>Rhodobacter</taxon>
    </lineage>
</organism>
<dbReference type="GO" id="GO:0016853">
    <property type="term" value="F:isomerase activity"/>
    <property type="evidence" value="ECO:0007669"/>
    <property type="project" value="UniProtKB-KW"/>
</dbReference>
<dbReference type="Pfam" id="PF01261">
    <property type="entry name" value="AP_endonuc_2"/>
    <property type="match status" value="1"/>
</dbReference>
<accession>A0A0J9EF37</accession>
<gene>
    <name evidence="2" type="ORF">AIOL_000447</name>
</gene>
<dbReference type="Gene3D" id="3.20.20.150">
    <property type="entry name" value="Divalent-metal-dependent TIM barrel enzymes"/>
    <property type="match status" value="1"/>
</dbReference>
<feature type="domain" description="Xylose isomerase-like TIM barrel" evidence="1">
    <location>
        <begin position="24"/>
        <end position="234"/>
    </location>
</feature>
<sequence length="250" mass="27461">MTEFSYQLYSSRNFGPWAATYAMLAKAGYTMVEGFGGVYEDAGATKAALDAAGLTMPSGHFFPAGAFEDGLEDSLATAKALGMKRVFCPAPEDDLRDNGTSEDWKALAHRLEAAAPKLRDAGLDFGWHNHHWEFMPLPDGSIAMEILLQEAPSIDWEMDVAWVVKGGGDPLAWMERYADRITTAHIKDIAADGECEDEDGWADVGHGTMDWAGLTTALRKTRCDLFIMEHDNPSDHARFAERSIASTNTY</sequence>
<dbReference type="OrthoDB" id="9798407at2"/>
<dbReference type="SUPFAM" id="SSF51658">
    <property type="entry name" value="Xylose isomerase-like"/>
    <property type="match status" value="1"/>
</dbReference>
<dbReference type="STRING" id="1675527.AIOL_000447"/>
<name>A0A0J9EF37_9RHOB</name>
<dbReference type="AlphaFoldDB" id="A0A0J9EF37"/>
<evidence type="ECO:0000313" key="3">
    <source>
        <dbReference type="Proteomes" id="UP000037178"/>
    </source>
</evidence>
<proteinExistence type="predicted"/>